<dbReference type="InterPro" id="IPR036371">
    <property type="entry name" value="TPK_B1-bd_sf"/>
</dbReference>
<gene>
    <name evidence="7" type="primary">thiN</name>
    <name evidence="7" type="ORF">AMURIS_00261</name>
</gene>
<name>A0A2K4ZAS1_9FIRM</name>
<protein>
    <recommendedName>
        <fullName evidence="5">Thiamine diphosphokinase</fullName>
        <ecNumber evidence="5">2.7.6.2</ecNumber>
    </recommendedName>
</protein>
<dbReference type="EC" id="2.7.6.2" evidence="5"/>
<reference evidence="7 8" key="1">
    <citation type="submission" date="2018-01" db="EMBL/GenBank/DDBJ databases">
        <authorList>
            <person name="Gaut B.S."/>
            <person name="Morton B.R."/>
            <person name="Clegg M.T."/>
            <person name="Duvall M.R."/>
        </authorList>
    </citation>
    <scope>NUCLEOTIDE SEQUENCE [LARGE SCALE GENOMIC DNA]</scope>
    <source>
        <strain evidence="7">GP69</strain>
    </source>
</reference>
<keyword evidence="3 7" id="KW-0418">Kinase</keyword>
<evidence type="ECO:0000256" key="5">
    <source>
        <dbReference type="NCBIfam" id="TIGR01378"/>
    </source>
</evidence>
<dbReference type="PANTHER" id="PTHR41299:SF1">
    <property type="entry name" value="THIAMINE PYROPHOSPHOKINASE"/>
    <property type="match status" value="1"/>
</dbReference>
<keyword evidence="8" id="KW-1185">Reference proteome</keyword>
<dbReference type="AlphaFoldDB" id="A0A2K4ZAS1"/>
<sequence length="217" mass="23602">MNKPICYIVGAGENYGLDFIPDEGDYIIAVDGGYQYLTQENIPADLVIGDFDTLQYVPDHDNVIKLPPEKDDTDMRAAVQEGIGKGYEIFRIYCGTGGRIDHTIANLQLLAELAEGGRQGFLSDRECEITAIKNAEMRFPKSAAGYLSVFAHSGKAEGVFLRGLKYELTDAVLTDTWALGVSNEFTGEEASVSVRKGTLLVVFPRTALDGISVCGFS</sequence>
<evidence type="ECO:0000256" key="4">
    <source>
        <dbReference type="ARBA" id="ARBA00022840"/>
    </source>
</evidence>
<evidence type="ECO:0000256" key="3">
    <source>
        <dbReference type="ARBA" id="ARBA00022777"/>
    </source>
</evidence>
<dbReference type="CDD" id="cd07995">
    <property type="entry name" value="TPK"/>
    <property type="match status" value="1"/>
</dbReference>
<feature type="domain" description="Thiamin pyrophosphokinase thiamin-binding" evidence="6">
    <location>
        <begin position="128"/>
        <end position="200"/>
    </location>
</feature>
<dbReference type="SUPFAM" id="SSF63999">
    <property type="entry name" value="Thiamin pyrophosphokinase, catalytic domain"/>
    <property type="match status" value="1"/>
</dbReference>
<keyword evidence="4" id="KW-0067">ATP-binding</keyword>
<keyword evidence="1 7" id="KW-0808">Transferase</keyword>
<dbReference type="RefSeq" id="WP_103237730.1">
    <property type="nucleotide sequence ID" value="NZ_JANJZD010000016.1"/>
</dbReference>
<dbReference type="GO" id="GO:0006772">
    <property type="term" value="P:thiamine metabolic process"/>
    <property type="evidence" value="ECO:0007669"/>
    <property type="project" value="UniProtKB-UniRule"/>
</dbReference>
<evidence type="ECO:0000313" key="8">
    <source>
        <dbReference type="Proteomes" id="UP000236311"/>
    </source>
</evidence>
<dbReference type="InterPro" id="IPR036759">
    <property type="entry name" value="TPK_catalytic_sf"/>
</dbReference>
<dbReference type="GO" id="GO:0009229">
    <property type="term" value="P:thiamine diphosphate biosynthetic process"/>
    <property type="evidence" value="ECO:0007669"/>
    <property type="project" value="InterPro"/>
</dbReference>
<dbReference type="InterPro" id="IPR053149">
    <property type="entry name" value="TPK"/>
</dbReference>
<dbReference type="GO" id="GO:0005524">
    <property type="term" value="F:ATP binding"/>
    <property type="evidence" value="ECO:0007669"/>
    <property type="project" value="UniProtKB-KW"/>
</dbReference>
<dbReference type="GO" id="GO:0016301">
    <property type="term" value="F:kinase activity"/>
    <property type="evidence" value="ECO:0007669"/>
    <property type="project" value="UniProtKB-KW"/>
</dbReference>
<dbReference type="EMBL" id="OFSM01000001">
    <property type="protein sequence ID" value="SOY27557.1"/>
    <property type="molecule type" value="Genomic_DNA"/>
</dbReference>
<dbReference type="Proteomes" id="UP000236311">
    <property type="component" value="Unassembled WGS sequence"/>
</dbReference>
<keyword evidence="2" id="KW-0547">Nucleotide-binding</keyword>
<organism evidence="7 8">
    <name type="scientific">Acetatifactor muris</name>
    <dbReference type="NCBI Taxonomy" id="879566"/>
    <lineage>
        <taxon>Bacteria</taxon>
        <taxon>Bacillati</taxon>
        <taxon>Bacillota</taxon>
        <taxon>Clostridia</taxon>
        <taxon>Lachnospirales</taxon>
        <taxon>Lachnospiraceae</taxon>
        <taxon>Acetatifactor</taxon>
    </lineage>
</organism>
<dbReference type="SUPFAM" id="SSF63862">
    <property type="entry name" value="Thiamin pyrophosphokinase, substrate-binding domain"/>
    <property type="match status" value="1"/>
</dbReference>
<dbReference type="InterPro" id="IPR006282">
    <property type="entry name" value="Thi_PPkinase"/>
</dbReference>
<dbReference type="GO" id="GO:0030975">
    <property type="term" value="F:thiamine binding"/>
    <property type="evidence" value="ECO:0007669"/>
    <property type="project" value="InterPro"/>
</dbReference>
<dbReference type="Gene3D" id="3.40.50.10240">
    <property type="entry name" value="Thiamin pyrophosphokinase, catalytic domain"/>
    <property type="match status" value="1"/>
</dbReference>
<dbReference type="NCBIfam" id="TIGR01378">
    <property type="entry name" value="thi_PPkinase"/>
    <property type="match status" value="1"/>
</dbReference>
<evidence type="ECO:0000259" key="6">
    <source>
        <dbReference type="SMART" id="SM00983"/>
    </source>
</evidence>
<dbReference type="PANTHER" id="PTHR41299">
    <property type="entry name" value="THIAMINE PYROPHOSPHOKINASE"/>
    <property type="match status" value="1"/>
</dbReference>
<dbReference type="Pfam" id="PF04263">
    <property type="entry name" value="TPK_catalytic"/>
    <property type="match status" value="1"/>
</dbReference>
<dbReference type="SMART" id="SM00983">
    <property type="entry name" value="TPK_B1_binding"/>
    <property type="match status" value="1"/>
</dbReference>
<proteinExistence type="predicted"/>
<dbReference type="Pfam" id="PF04265">
    <property type="entry name" value="TPK_B1_binding"/>
    <property type="match status" value="1"/>
</dbReference>
<dbReference type="OrthoDB" id="9804377at2"/>
<evidence type="ECO:0000256" key="2">
    <source>
        <dbReference type="ARBA" id="ARBA00022741"/>
    </source>
</evidence>
<dbReference type="InterPro" id="IPR007373">
    <property type="entry name" value="Thiamin_PyroPKinase_B1-bd"/>
</dbReference>
<dbReference type="GO" id="GO:0004788">
    <property type="term" value="F:thiamine diphosphokinase activity"/>
    <property type="evidence" value="ECO:0007669"/>
    <property type="project" value="UniProtKB-UniRule"/>
</dbReference>
<evidence type="ECO:0000313" key="7">
    <source>
        <dbReference type="EMBL" id="SOY27557.1"/>
    </source>
</evidence>
<accession>A0A2K4ZAS1</accession>
<evidence type="ECO:0000256" key="1">
    <source>
        <dbReference type="ARBA" id="ARBA00022679"/>
    </source>
</evidence>
<dbReference type="InterPro" id="IPR007371">
    <property type="entry name" value="TPK_catalytic"/>
</dbReference>